<dbReference type="Proteomes" id="UP000681967">
    <property type="component" value="Unassembled WGS sequence"/>
</dbReference>
<gene>
    <name evidence="1" type="ORF">BYL167_LOCUS23294</name>
</gene>
<comment type="caution">
    <text evidence="1">The sequence shown here is derived from an EMBL/GenBank/DDBJ whole genome shotgun (WGS) entry which is preliminary data.</text>
</comment>
<evidence type="ECO:0000313" key="1">
    <source>
        <dbReference type="EMBL" id="CAF4192317.1"/>
    </source>
</evidence>
<sequence length="80" mass="9147">MDFQYATRTSDGFELVPNKKAPSIDPSCTPSAFYRTLGVRACFELNPFRSIQFGKRNSYPITVSVTIKMKYCVEKSIFHL</sequence>
<evidence type="ECO:0000313" key="2">
    <source>
        <dbReference type="Proteomes" id="UP000681967"/>
    </source>
</evidence>
<organism evidence="1 2">
    <name type="scientific">Rotaria magnacalcarata</name>
    <dbReference type="NCBI Taxonomy" id="392030"/>
    <lineage>
        <taxon>Eukaryota</taxon>
        <taxon>Metazoa</taxon>
        <taxon>Spiralia</taxon>
        <taxon>Gnathifera</taxon>
        <taxon>Rotifera</taxon>
        <taxon>Eurotatoria</taxon>
        <taxon>Bdelloidea</taxon>
        <taxon>Philodinida</taxon>
        <taxon>Philodinidae</taxon>
        <taxon>Rotaria</taxon>
    </lineage>
</organism>
<dbReference type="AlphaFoldDB" id="A0A8S2RXU9"/>
<protein>
    <submittedName>
        <fullName evidence="1">Uncharacterized protein</fullName>
    </submittedName>
</protein>
<accession>A0A8S2RXU9</accession>
<proteinExistence type="predicted"/>
<reference evidence="1" key="1">
    <citation type="submission" date="2021-02" db="EMBL/GenBank/DDBJ databases">
        <authorList>
            <person name="Nowell W R."/>
        </authorList>
    </citation>
    <scope>NUCLEOTIDE SEQUENCE</scope>
</reference>
<dbReference type="EMBL" id="CAJOBH010016238">
    <property type="protein sequence ID" value="CAF4192317.1"/>
    <property type="molecule type" value="Genomic_DNA"/>
</dbReference>
<name>A0A8S2RXU9_9BILA</name>